<feature type="binding site" evidence="6">
    <location>
        <position position="28"/>
    </location>
    <ligand>
        <name>substrate</name>
    </ligand>
</feature>
<keyword evidence="4 6" id="KW-0413">Isomerase</keyword>
<feature type="binding site" evidence="6">
    <location>
        <begin position="128"/>
        <end position="130"/>
    </location>
    <ligand>
        <name>substrate</name>
    </ligand>
</feature>
<dbReference type="Proteomes" id="UP000501602">
    <property type="component" value="Chromosome"/>
</dbReference>
<dbReference type="KEGG" id="fes:HER31_09670"/>
<comment type="pathway">
    <text evidence="6">Carbohydrate metabolism; D-ribose degradation; D-ribose 5-phosphate from beta-D-ribopyranose: step 1/2.</text>
</comment>
<dbReference type="NCBIfam" id="NF008761">
    <property type="entry name" value="PRK11797.1"/>
    <property type="match status" value="1"/>
</dbReference>
<gene>
    <name evidence="6 7" type="primary">rbsD</name>
    <name evidence="7" type="ORF">HER31_09670</name>
</gene>
<dbReference type="Gene3D" id="3.40.1650.10">
    <property type="entry name" value="RbsD-like domain"/>
    <property type="match status" value="1"/>
</dbReference>
<dbReference type="GO" id="GO:0048029">
    <property type="term" value="F:monosaccharide binding"/>
    <property type="evidence" value="ECO:0007669"/>
    <property type="project" value="InterPro"/>
</dbReference>
<comment type="subunit">
    <text evidence="6">Homodecamer.</text>
</comment>
<dbReference type="EC" id="5.4.99.62" evidence="2 6"/>
<comment type="subcellular location">
    <subcellularLocation>
        <location evidence="6">Cytoplasm</location>
    </subcellularLocation>
</comment>
<proteinExistence type="inferred from homology"/>
<organism evidence="7 8">
    <name type="scientific">Ferrimonas lipolytica</name>
    <dbReference type="NCBI Taxonomy" id="2724191"/>
    <lineage>
        <taxon>Bacteria</taxon>
        <taxon>Pseudomonadati</taxon>
        <taxon>Pseudomonadota</taxon>
        <taxon>Gammaproteobacteria</taxon>
        <taxon>Alteromonadales</taxon>
        <taxon>Ferrimonadaceae</taxon>
        <taxon>Ferrimonas</taxon>
    </lineage>
</organism>
<comment type="similarity">
    <text evidence="6">Belongs to the RbsD / FucU family. RbsD subfamily.</text>
</comment>
<evidence type="ECO:0000256" key="5">
    <source>
        <dbReference type="ARBA" id="ARBA00023277"/>
    </source>
</evidence>
<dbReference type="UniPathway" id="UPA00916">
    <property type="reaction ID" value="UER00888"/>
</dbReference>
<dbReference type="InterPro" id="IPR023750">
    <property type="entry name" value="RbsD-like_sf"/>
</dbReference>
<dbReference type="InterPro" id="IPR007721">
    <property type="entry name" value="RbsD_FucU"/>
</dbReference>
<dbReference type="AlphaFoldDB" id="A0A6H1UE63"/>
<dbReference type="PANTHER" id="PTHR37831">
    <property type="entry name" value="D-RIBOSE PYRANASE"/>
    <property type="match status" value="1"/>
</dbReference>
<feature type="active site" description="Proton donor" evidence="6">
    <location>
        <position position="20"/>
    </location>
</feature>
<dbReference type="GO" id="GO:0019303">
    <property type="term" value="P:D-ribose catabolic process"/>
    <property type="evidence" value="ECO:0007669"/>
    <property type="project" value="UniProtKB-UniRule"/>
</dbReference>
<dbReference type="HAMAP" id="MF_01661">
    <property type="entry name" value="D_rib_pyranase"/>
    <property type="match status" value="1"/>
</dbReference>
<name>A0A6H1UE63_9GAMM</name>
<comment type="catalytic activity">
    <reaction evidence="1 6">
        <text>beta-D-ribopyranose = beta-D-ribofuranose</text>
        <dbReference type="Rhea" id="RHEA:25432"/>
        <dbReference type="ChEBI" id="CHEBI:27476"/>
        <dbReference type="ChEBI" id="CHEBI:47002"/>
        <dbReference type="EC" id="5.4.99.62"/>
    </reaction>
</comment>
<dbReference type="InterPro" id="IPR023064">
    <property type="entry name" value="D-ribose_pyranase"/>
</dbReference>
<dbReference type="GO" id="GO:0016872">
    <property type="term" value="F:intramolecular lyase activity"/>
    <property type="evidence" value="ECO:0007669"/>
    <property type="project" value="UniProtKB-UniRule"/>
</dbReference>
<evidence type="ECO:0000256" key="6">
    <source>
        <dbReference type="HAMAP-Rule" id="MF_01661"/>
    </source>
</evidence>
<dbReference type="GO" id="GO:0005829">
    <property type="term" value="C:cytosol"/>
    <property type="evidence" value="ECO:0007669"/>
    <property type="project" value="TreeGrafter"/>
</dbReference>
<sequence>MRKAALLNSDLARVIALSGHTDEITIGDAGLPIAARCERIDLALTHGVPSFIDTLTIVATELQIEAVVLATEIKTNSGEFHQLLLNTLATLGDAQGQAIAVSYVSHEQFKLQSQNSRAVVRTGECTPYANIILQAGVAFK</sequence>
<feature type="binding site" evidence="6">
    <location>
        <position position="106"/>
    </location>
    <ligand>
        <name>substrate</name>
    </ligand>
</feature>
<keyword evidence="8" id="KW-1185">Reference proteome</keyword>
<evidence type="ECO:0000256" key="2">
    <source>
        <dbReference type="ARBA" id="ARBA00012862"/>
    </source>
</evidence>
<dbReference type="GO" id="GO:0062193">
    <property type="term" value="F:D-ribose pyranase activity"/>
    <property type="evidence" value="ECO:0007669"/>
    <property type="project" value="UniProtKB-EC"/>
</dbReference>
<dbReference type="PANTHER" id="PTHR37831:SF1">
    <property type="entry name" value="D-RIBOSE PYRANASE"/>
    <property type="match status" value="1"/>
</dbReference>
<protein>
    <recommendedName>
        <fullName evidence="2 6">D-ribose pyranase</fullName>
        <ecNumber evidence="2 6">5.4.99.62</ecNumber>
    </recommendedName>
</protein>
<evidence type="ECO:0000256" key="4">
    <source>
        <dbReference type="ARBA" id="ARBA00023235"/>
    </source>
</evidence>
<evidence type="ECO:0000313" key="7">
    <source>
        <dbReference type="EMBL" id="QIZ77118.1"/>
    </source>
</evidence>
<accession>A0A6H1UE63</accession>
<dbReference type="SUPFAM" id="SSF102546">
    <property type="entry name" value="RbsD-like"/>
    <property type="match status" value="1"/>
</dbReference>
<reference evidence="7 8" key="1">
    <citation type="submission" date="2020-04" db="EMBL/GenBank/DDBJ databases">
        <title>Ferrimonas sp. S7 isolated from sea water.</title>
        <authorList>
            <person name="Bae S.S."/>
            <person name="Baek K."/>
        </authorList>
    </citation>
    <scope>NUCLEOTIDE SEQUENCE [LARGE SCALE GENOMIC DNA]</scope>
    <source>
        <strain evidence="7 8">S7</strain>
    </source>
</reference>
<evidence type="ECO:0000256" key="1">
    <source>
        <dbReference type="ARBA" id="ARBA00000223"/>
    </source>
</evidence>
<dbReference type="EMBL" id="CP051180">
    <property type="protein sequence ID" value="QIZ77118.1"/>
    <property type="molecule type" value="Genomic_DNA"/>
</dbReference>
<evidence type="ECO:0000256" key="3">
    <source>
        <dbReference type="ARBA" id="ARBA00022490"/>
    </source>
</evidence>
<evidence type="ECO:0000313" key="8">
    <source>
        <dbReference type="Proteomes" id="UP000501602"/>
    </source>
</evidence>
<dbReference type="Pfam" id="PF05025">
    <property type="entry name" value="RbsD_FucU"/>
    <property type="match status" value="1"/>
</dbReference>
<dbReference type="RefSeq" id="WP_168660379.1">
    <property type="nucleotide sequence ID" value="NZ_CP051180.1"/>
</dbReference>
<comment type="function">
    <text evidence="6">Catalyzes the interconversion of beta-pyran and beta-furan forms of D-ribose.</text>
</comment>
<keyword evidence="3 6" id="KW-0963">Cytoplasm</keyword>
<keyword evidence="5 6" id="KW-0119">Carbohydrate metabolism</keyword>